<dbReference type="EMBL" id="JAENIJ010000078">
    <property type="protein sequence ID" value="MBK1884705.1"/>
    <property type="molecule type" value="Genomic_DNA"/>
</dbReference>
<gene>
    <name evidence="2" type="ORF">JIN85_20000</name>
</gene>
<comment type="caution">
    <text evidence="2">The sequence shown here is derived from an EMBL/GenBank/DDBJ whole genome shotgun (WGS) entry which is preliminary data.</text>
</comment>
<feature type="signal peptide" evidence="1">
    <location>
        <begin position="1"/>
        <end position="18"/>
    </location>
</feature>
<dbReference type="Proteomes" id="UP000603141">
    <property type="component" value="Unassembled WGS sequence"/>
</dbReference>
<evidence type="ECO:0008006" key="4">
    <source>
        <dbReference type="Google" id="ProtNLM"/>
    </source>
</evidence>
<name>A0A934VXT3_9BACT</name>
<dbReference type="RefSeq" id="WP_200274144.1">
    <property type="nucleotide sequence ID" value="NZ_JAENIJ010000078.1"/>
</dbReference>
<evidence type="ECO:0000313" key="2">
    <source>
        <dbReference type="EMBL" id="MBK1884705.1"/>
    </source>
</evidence>
<keyword evidence="3" id="KW-1185">Reference proteome</keyword>
<protein>
    <recommendedName>
        <fullName evidence="4">DUF4424 domain-containing protein</fullName>
    </recommendedName>
</protein>
<accession>A0A934VXT3</accession>
<organism evidence="2 3">
    <name type="scientific">Luteolibacter pohnpeiensis</name>
    <dbReference type="NCBI Taxonomy" id="454153"/>
    <lineage>
        <taxon>Bacteria</taxon>
        <taxon>Pseudomonadati</taxon>
        <taxon>Verrucomicrobiota</taxon>
        <taxon>Verrucomicrobiia</taxon>
        <taxon>Verrucomicrobiales</taxon>
        <taxon>Verrucomicrobiaceae</taxon>
        <taxon>Luteolibacter</taxon>
    </lineage>
</organism>
<proteinExistence type="predicted"/>
<evidence type="ECO:0000256" key="1">
    <source>
        <dbReference type="SAM" id="SignalP"/>
    </source>
</evidence>
<keyword evidence="1" id="KW-0732">Signal</keyword>
<sequence>MNRILILLAIITISNAIAADPSPILVVREMNPWRMVIGSDSAKFAIYDDGSVIYQTAKPTVERPFSRRKIDDPSKMAEALLGFDPAKVDAEYELSSATDQISTTIWTPEKQIEIYGNWRKPLTLGGGDDPDTKAIDEGERKMWEALPKEVRAFLAKIEEERENAGDPWLPESIEVMFWPYEYAPDQSIVWPAGWPDLNAKTTRKRGENSYSVFLQSKNYPELLKFIATEKEKGAILINEKKMAISYRFPFPGEYKWMQ</sequence>
<dbReference type="AlphaFoldDB" id="A0A934VXT3"/>
<feature type="chain" id="PRO_5037412574" description="DUF4424 domain-containing protein" evidence="1">
    <location>
        <begin position="19"/>
        <end position="258"/>
    </location>
</feature>
<evidence type="ECO:0000313" key="3">
    <source>
        <dbReference type="Proteomes" id="UP000603141"/>
    </source>
</evidence>
<reference evidence="2" key="1">
    <citation type="submission" date="2021-01" db="EMBL/GenBank/DDBJ databases">
        <title>Modified the classification status of verrucomicrobia.</title>
        <authorList>
            <person name="Feng X."/>
        </authorList>
    </citation>
    <scope>NUCLEOTIDE SEQUENCE</scope>
    <source>
        <strain evidence="2">KCTC 22041</strain>
    </source>
</reference>